<feature type="transmembrane region" description="Helical" evidence="1">
    <location>
        <begin position="20"/>
        <end position="39"/>
    </location>
</feature>
<dbReference type="Pfam" id="PF16982">
    <property type="entry name" value="Flp1_like"/>
    <property type="match status" value="1"/>
</dbReference>
<feature type="domain" description="Putative Flagellin Flp1-like" evidence="2">
    <location>
        <begin position="13"/>
        <end position="59"/>
    </location>
</feature>
<reference evidence="4" key="1">
    <citation type="submission" date="2018-12" db="EMBL/GenBank/DDBJ databases">
        <title>Complete genome sequence of Paenibacillus sp. MBLB1234.</title>
        <authorList>
            <person name="Nam Y.-D."/>
            <person name="Kang J."/>
            <person name="Chung W.-H."/>
            <person name="Park Y.S."/>
        </authorList>
    </citation>
    <scope>NUCLEOTIDE SEQUENCE [LARGE SCALE GENOMIC DNA]</scope>
    <source>
        <strain evidence="4">MBLB1234</strain>
    </source>
</reference>
<organism evidence="3 4">
    <name type="scientific">Paenibacillus lutimineralis</name>
    <dbReference type="NCBI Taxonomy" id="2707005"/>
    <lineage>
        <taxon>Bacteria</taxon>
        <taxon>Bacillati</taxon>
        <taxon>Bacillota</taxon>
        <taxon>Bacilli</taxon>
        <taxon>Bacillales</taxon>
        <taxon>Paenibacillaceae</taxon>
        <taxon>Paenibacillus</taxon>
    </lineage>
</organism>
<dbReference type="Proteomes" id="UP000270678">
    <property type="component" value="Chromosome"/>
</dbReference>
<dbReference type="EMBL" id="CP034346">
    <property type="protein sequence ID" value="AZS16856.1"/>
    <property type="molecule type" value="Genomic_DNA"/>
</dbReference>
<proteinExistence type="predicted"/>
<keyword evidence="4" id="KW-1185">Reference proteome</keyword>
<keyword evidence="1" id="KW-0472">Membrane</keyword>
<evidence type="ECO:0000259" key="2">
    <source>
        <dbReference type="Pfam" id="PF16982"/>
    </source>
</evidence>
<evidence type="ECO:0000256" key="1">
    <source>
        <dbReference type="SAM" id="Phobius"/>
    </source>
</evidence>
<protein>
    <recommendedName>
        <fullName evidence="2">Putative Flagellin Flp1-like domain-containing protein</fullName>
    </recommendedName>
</protein>
<gene>
    <name evidence="3" type="ORF">EI981_21915</name>
</gene>
<name>A0A3S9V2X2_9BACL</name>
<keyword evidence="1" id="KW-0812">Transmembrane</keyword>
<evidence type="ECO:0000313" key="3">
    <source>
        <dbReference type="EMBL" id="AZS16856.1"/>
    </source>
</evidence>
<sequence length="66" mass="7468">MMLSTFAHRIKTFSQDEDGLGMLEMILIIAVIVILAIIFRKQLKELLESLLGKAKSKTEKFMDDGP</sequence>
<accession>A0A3S9V2X2</accession>
<evidence type="ECO:0000313" key="4">
    <source>
        <dbReference type="Proteomes" id="UP000270678"/>
    </source>
</evidence>
<keyword evidence="1" id="KW-1133">Transmembrane helix</keyword>
<dbReference type="AlphaFoldDB" id="A0A3S9V2X2"/>
<dbReference type="InterPro" id="IPR031564">
    <property type="entry name" value="Flp1-like"/>
</dbReference>
<dbReference type="KEGG" id="plut:EI981_21915"/>